<keyword evidence="2" id="KW-0472">Membrane</keyword>
<accession>A0A6H9USG5</accession>
<name>A0A6H9USG5_9ACTN</name>
<gene>
    <name evidence="3" type="ORF">F7R91_32640</name>
</gene>
<dbReference type="AlphaFoldDB" id="A0A6H9USG5"/>
<evidence type="ECO:0000313" key="4">
    <source>
        <dbReference type="Proteomes" id="UP000442707"/>
    </source>
</evidence>
<evidence type="ECO:0000256" key="1">
    <source>
        <dbReference type="SAM" id="MobiDB-lite"/>
    </source>
</evidence>
<feature type="region of interest" description="Disordered" evidence="1">
    <location>
        <begin position="84"/>
        <end position="124"/>
    </location>
</feature>
<dbReference type="Proteomes" id="UP000442707">
    <property type="component" value="Unassembled WGS sequence"/>
</dbReference>
<dbReference type="EMBL" id="VZRB01000032">
    <property type="protein sequence ID" value="KAB1141380.1"/>
    <property type="molecule type" value="Genomic_DNA"/>
</dbReference>
<protein>
    <submittedName>
        <fullName evidence="3">Uncharacterized protein</fullName>
    </submittedName>
</protein>
<comment type="caution">
    <text evidence="3">The sequence shown here is derived from an EMBL/GenBank/DDBJ whole genome shotgun (WGS) entry which is preliminary data.</text>
</comment>
<keyword evidence="2" id="KW-1133">Transmembrane helix</keyword>
<organism evidence="3 4">
    <name type="scientific">Streptomyces luteolifulvus</name>
    <dbReference type="NCBI Taxonomy" id="2615112"/>
    <lineage>
        <taxon>Bacteria</taxon>
        <taxon>Bacillati</taxon>
        <taxon>Actinomycetota</taxon>
        <taxon>Actinomycetes</taxon>
        <taxon>Kitasatosporales</taxon>
        <taxon>Streptomycetaceae</taxon>
        <taxon>Streptomyces</taxon>
    </lineage>
</organism>
<feature type="transmembrane region" description="Helical" evidence="2">
    <location>
        <begin position="35"/>
        <end position="55"/>
    </location>
</feature>
<proteinExistence type="predicted"/>
<keyword evidence="2" id="KW-0812">Transmembrane</keyword>
<reference evidence="3 4" key="1">
    <citation type="submission" date="2019-09" db="EMBL/GenBank/DDBJ databases">
        <title>Screening of Novel Bioactive Compounds from Soil-Associated.</title>
        <authorList>
            <person name="Zhao S."/>
        </authorList>
    </citation>
    <scope>NUCLEOTIDE SEQUENCE [LARGE SCALE GENOMIC DNA]</scope>
    <source>
        <strain evidence="3 4">HIT-DPA4</strain>
    </source>
</reference>
<feature type="compositionally biased region" description="Basic and acidic residues" evidence="1">
    <location>
        <begin position="114"/>
        <end position="124"/>
    </location>
</feature>
<evidence type="ECO:0000313" key="3">
    <source>
        <dbReference type="EMBL" id="KAB1141380.1"/>
    </source>
</evidence>
<evidence type="ECO:0000256" key="2">
    <source>
        <dbReference type="SAM" id="Phobius"/>
    </source>
</evidence>
<sequence>MNTSRYLPWLANSLFLAGLTVGALGLHPENQDTGAAAAGFFIAIAALPAVIAWLLGRNQRVTDAQLSTAHRVGYQQALEHVARGLLDQPTAPPNPGERLPGEQAAGNVIQLRPSTDDRSERKAL</sequence>
<keyword evidence="4" id="KW-1185">Reference proteome</keyword>
<dbReference type="RefSeq" id="WP_150955258.1">
    <property type="nucleotide sequence ID" value="NZ_VZRB01000032.1"/>
</dbReference>